<feature type="domain" description="IgGFc-binding protein N-terminal" evidence="3">
    <location>
        <begin position="135"/>
        <end position="419"/>
    </location>
</feature>
<evidence type="ECO:0000256" key="1">
    <source>
        <dbReference type="SAM" id="Phobius"/>
    </source>
</evidence>
<dbReference type="KEGG" id="spu:576492"/>
<dbReference type="AlphaFoldDB" id="A0A7M7RHN8"/>
<organism evidence="4 5">
    <name type="scientific">Strongylocentrotus purpuratus</name>
    <name type="common">Purple sea urchin</name>
    <dbReference type="NCBI Taxonomy" id="7668"/>
    <lineage>
        <taxon>Eukaryota</taxon>
        <taxon>Metazoa</taxon>
        <taxon>Echinodermata</taxon>
        <taxon>Eleutherozoa</taxon>
        <taxon>Echinozoa</taxon>
        <taxon>Echinoidea</taxon>
        <taxon>Euechinoidea</taxon>
        <taxon>Echinacea</taxon>
        <taxon>Camarodonta</taxon>
        <taxon>Echinidea</taxon>
        <taxon>Strongylocentrotidae</taxon>
        <taxon>Strongylocentrotus</taxon>
    </lineage>
</organism>
<dbReference type="InterPro" id="IPR035234">
    <property type="entry name" value="IgGFc-bd_N"/>
</dbReference>
<dbReference type="Proteomes" id="UP000007110">
    <property type="component" value="Unassembled WGS sequence"/>
</dbReference>
<sequence length="639" mass="68976">MWNLLVLAAVLLQLIGFATPQQAPYLPSNSPTFTVGSPDTRGTKFMFAMPSNFNVASKVTLMIGSSNPGIARVMVNIPGFKFRREITLTQRQMKTISIPGNVAANGGGPQNGTIVVTSNLEITVHAANIMPKTNDAFVAIPTDALGKEYVIASYDIVTGQWSVFTITGTQQGTRIQVVPSQRTLHARQWYNPGQIINIQLNEAQSIQIRAPMDLTGTYITADKPVAVVSGATCTRVPKDMQRCDHLVEMLPPISALGTRFSIVPLLNRTGYVFRMIAARPNTRVHMAGVIYTLGQRGSFREFNQDAQLPVTITSNRPLLVMQYGKGMDIDFWGDPFMSIVPPVEQYMEGMTTFGPLAQSGQDRFFSFLSVSVTSADLYTISLDNVLIMNTELNLPLGSETIRYTADRNMRIQNIPHTLHNPSLMSRFTAICHGVSQGSGYGYPIGYNLRTLLCSRTDPMTGLIEEFQCPPPIPPIVPGLVPSNVPGMGGNQPIRPGLGMGGMGGYGGGYGGMYPGFTTGGQPGGYLPGNFFTGGKALNPNIPILPGLPIDPNAGAAQTQPGFNNNPLNPVSPNNPFANPGQPFVPMLPFNPMGPGMIPPPENCYTLGLLILAAVAPVTVVFIVMLVILLAIVYRFKRKN</sequence>
<keyword evidence="1" id="KW-0812">Transmembrane</keyword>
<dbReference type="Pfam" id="PF17517">
    <property type="entry name" value="IgGFc_binding"/>
    <property type="match status" value="1"/>
</dbReference>
<evidence type="ECO:0000313" key="4">
    <source>
        <dbReference type="EnsemblMetazoa" id="XP_799905"/>
    </source>
</evidence>
<reference evidence="5" key="1">
    <citation type="submission" date="2015-02" db="EMBL/GenBank/DDBJ databases">
        <title>Genome sequencing for Strongylocentrotus purpuratus.</title>
        <authorList>
            <person name="Murali S."/>
            <person name="Liu Y."/>
            <person name="Vee V."/>
            <person name="English A."/>
            <person name="Wang M."/>
            <person name="Skinner E."/>
            <person name="Han Y."/>
            <person name="Muzny D.M."/>
            <person name="Worley K.C."/>
            <person name="Gibbs R.A."/>
        </authorList>
    </citation>
    <scope>NUCLEOTIDE SEQUENCE</scope>
</reference>
<dbReference type="PANTHER" id="PTHR46534">
    <property type="entry name" value="IGGFC_BINDING DOMAIN-CONTAINING PROTEIN"/>
    <property type="match status" value="1"/>
</dbReference>
<keyword evidence="2" id="KW-0732">Signal</keyword>
<accession>A0A7M7RHN8</accession>
<dbReference type="OMA" id="HHINIAI"/>
<dbReference type="InParanoid" id="A0A7M7RHN8"/>
<dbReference type="RefSeq" id="XP_799905.2">
    <property type="nucleotide sequence ID" value="XM_794812.5"/>
</dbReference>
<keyword evidence="5" id="KW-1185">Reference proteome</keyword>
<dbReference type="GeneID" id="576492"/>
<feature type="transmembrane region" description="Helical" evidence="1">
    <location>
        <begin position="606"/>
        <end position="633"/>
    </location>
</feature>
<protein>
    <recommendedName>
        <fullName evidence="3">IgGFc-binding protein N-terminal domain-containing protein</fullName>
    </recommendedName>
</protein>
<name>A0A7M7RHN8_STRPU</name>
<keyword evidence="1" id="KW-0472">Membrane</keyword>
<evidence type="ECO:0000256" key="2">
    <source>
        <dbReference type="SAM" id="SignalP"/>
    </source>
</evidence>
<evidence type="ECO:0000259" key="3">
    <source>
        <dbReference type="Pfam" id="PF17517"/>
    </source>
</evidence>
<dbReference type="OrthoDB" id="10005154at2759"/>
<reference evidence="4" key="2">
    <citation type="submission" date="2021-01" db="UniProtKB">
        <authorList>
            <consortium name="EnsemblMetazoa"/>
        </authorList>
    </citation>
    <scope>IDENTIFICATION</scope>
</reference>
<dbReference type="EnsemblMetazoa" id="XM_794812">
    <property type="protein sequence ID" value="XP_799905"/>
    <property type="gene ID" value="LOC576492"/>
</dbReference>
<feature type="chain" id="PRO_5029557970" description="IgGFc-binding protein N-terminal domain-containing protein" evidence="2">
    <location>
        <begin position="21"/>
        <end position="639"/>
    </location>
</feature>
<dbReference type="PANTHER" id="PTHR46534:SF1">
    <property type="entry name" value="IGGFC-BINDING PROTEIN N-TERMINAL DOMAIN-CONTAINING PROTEIN"/>
    <property type="match status" value="1"/>
</dbReference>
<keyword evidence="1" id="KW-1133">Transmembrane helix</keyword>
<proteinExistence type="predicted"/>
<evidence type="ECO:0000313" key="5">
    <source>
        <dbReference type="Proteomes" id="UP000007110"/>
    </source>
</evidence>
<feature type="signal peptide" evidence="2">
    <location>
        <begin position="1"/>
        <end position="20"/>
    </location>
</feature>